<keyword evidence="2" id="KW-0732">Signal</keyword>
<organism evidence="3 4">
    <name type="scientific">Methylobrevis pamukkalensis</name>
    <dbReference type="NCBI Taxonomy" id="1439726"/>
    <lineage>
        <taxon>Bacteria</taxon>
        <taxon>Pseudomonadati</taxon>
        <taxon>Pseudomonadota</taxon>
        <taxon>Alphaproteobacteria</taxon>
        <taxon>Hyphomicrobiales</taxon>
        <taxon>Pleomorphomonadaceae</taxon>
        <taxon>Methylobrevis</taxon>
    </lineage>
</organism>
<gene>
    <name evidence="3" type="ORF">A6302_02452</name>
</gene>
<accession>A0A1E3H3Y5</accession>
<feature type="signal peptide" evidence="2">
    <location>
        <begin position="1"/>
        <end position="25"/>
    </location>
</feature>
<evidence type="ECO:0000256" key="1">
    <source>
        <dbReference type="SAM" id="MobiDB-lite"/>
    </source>
</evidence>
<proteinExistence type="predicted"/>
<name>A0A1E3H3Y5_9HYPH</name>
<evidence type="ECO:0000256" key="2">
    <source>
        <dbReference type="SAM" id="SignalP"/>
    </source>
</evidence>
<sequence>MKRTRVMASGLALLGLAACVTTEQAGQAITARWIGQPSDAFFVQYGPPRGSYVLANGDTIHTWRGGETTKHVPAQYAPVATAAPTFQPPAFPSTTFPSGATFPSSTFQPSSMPSSTFGSQRCARPAATVQSAAPLYGRQVTKTETKVENPRPGVTRTTTTTTSRSASVNFNPSGLFGAAPSSPPPPPGQRLVSAARTEQLFCELQITTAPAPDSIIKAIRISRDTGAAGIGLSRCAEVMGVK</sequence>
<dbReference type="PROSITE" id="PS51257">
    <property type="entry name" value="PROKAR_LIPOPROTEIN"/>
    <property type="match status" value="1"/>
</dbReference>
<evidence type="ECO:0000313" key="3">
    <source>
        <dbReference type="EMBL" id="ODN70241.1"/>
    </source>
</evidence>
<feature type="chain" id="PRO_5009128899" description="Lipoprotein" evidence="2">
    <location>
        <begin position="26"/>
        <end position="242"/>
    </location>
</feature>
<reference evidence="3 4" key="1">
    <citation type="submission" date="2016-07" db="EMBL/GenBank/DDBJ databases">
        <title>Draft Genome Sequence of Methylobrevis pamukkalensis PK2.</title>
        <authorList>
            <person name="Vasilenko O.V."/>
            <person name="Doronina N.V."/>
            <person name="Shmareva M.N."/>
            <person name="Tarlachkov S.V."/>
            <person name="Mustakhimov I."/>
            <person name="Trotsenko Y.A."/>
        </authorList>
    </citation>
    <scope>NUCLEOTIDE SEQUENCE [LARGE SCALE GENOMIC DNA]</scope>
    <source>
        <strain evidence="3 4">PK2</strain>
    </source>
</reference>
<comment type="caution">
    <text evidence="3">The sequence shown here is derived from an EMBL/GenBank/DDBJ whole genome shotgun (WGS) entry which is preliminary data.</text>
</comment>
<feature type="region of interest" description="Disordered" evidence="1">
    <location>
        <begin position="145"/>
        <end position="190"/>
    </location>
</feature>
<evidence type="ECO:0008006" key="5">
    <source>
        <dbReference type="Google" id="ProtNLM"/>
    </source>
</evidence>
<dbReference type="EMBL" id="MCRJ01000057">
    <property type="protein sequence ID" value="ODN70241.1"/>
    <property type="molecule type" value="Genomic_DNA"/>
</dbReference>
<evidence type="ECO:0000313" key="4">
    <source>
        <dbReference type="Proteomes" id="UP000094622"/>
    </source>
</evidence>
<keyword evidence="4" id="KW-1185">Reference proteome</keyword>
<protein>
    <recommendedName>
        <fullName evidence="5">Lipoprotein</fullName>
    </recommendedName>
</protein>
<dbReference type="Proteomes" id="UP000094622">
    <property type="component" value="Unassembled WGS sequence"/>
</dbReference>
<feature type="compositionally biased region" description="Low complexity" evidence="1">
    <location>
        <begin position="155"/>
        <end position="165"/>
    </location>
</feature>
<dbReference type="AlphaFoldDB" id="A0A1E3H3Y5"/>